<feature type="domain" description="FAD-binding FR-type" evidence="9">
    <location>
        <begin position="1"/>
        <end position="101"/>
    </location>
</feature>
<dbReference type="PROSITE" id="PS51384">
    <property type="entry name" value="FAD_FR"/>
    <property type="match status" value="1"/>
</dbReference>
<dbReference type="GO" id="GO:0050660">
    <property type="term" value="F:flavin adenine dinucleotide binding"/>
    <property type="evidence" value="ECO:0007669"/>
    <property type="project" value="TreeGrafter"/>
</dbReference>
<dbReference type="InterPro" id="IPR013112">
    <property type="entry name" value="FAD-bd_8"/>
</dbReference>
<keyword evidence="11" id="KW-1185">Reference proteome</keyword>
<evidence type="ECO:0000259" key="9">
    <source>
        <dbReference type="PROSITE" id="PS51384"/>
    </source>
</evidence>
<dbReference type="PANTHER" id="PTHR47354:SF8">
    <property type="entry name" value="1,2-PHENYLACETYL-COA EPOXIDASE, SUBUNIT E"/>
    <property type="match status" value="1"/>
</dbReference>
<evidence type="ECO:0000256" key="8">
    <source>
        <dbReference type="ARBA" id="ARBA00023014"/>
    </source>
</evidence>
<dbReference type="Pfam" id="PF00175">
    <property type="entry name" value="NAD_binding_1"/>
    <property type="match status" value="1"/>
</dbReference>
<evidence type="ECO:0000256" key="7">
    <source>
        <dbReference type="ARBA" id="ARBA00023004"/>
    </source>
</evidence>
<dbReference type="GO" id="GO:0046872">
    <property type="term" value="F:metal ion binding"/>
    <property type="evidence" value="ECO:0007669"/>
    <property type="project" value="UniProtKB-KW"/>
</dbReference>
<dbReference type="Proteomes" id="UP000199564">
    <property type="component" value="Unassembled WGS sequence"/>
</dbReference>
<evidence type="ECO:0000313" key="10">
    <source>
        <dbReference type="EMBL" id="SFO50891.1"/>
    </source>
</evidence>
<protein>
    <recommendedName>
        <fullName evidence="9">FAD-binding FR-type domain-containing protein</fullName>
    </recommendedName>
</protein>
<keyword evidence="6" id="KW-0560">Oxidoreductase</keyword>
<keyword evidence="3" id="KW-0001">2Fe-2S</keyword>
<sequence length="221" mass="24890">MAHIVKILDLLSLTHDVKQFKVEKPEGYSFIPGQATEVAINKEGWKQEKRPFTFTSLPEDDHLEFVIKSYRDHDGVTNHLDGVIPGDELIIDDSWGAIQYKGKGVFIAGGAGVTPFIAILKDLKSKGELEGNKLFFANKTRKDVILESYFHEILGEDFVSILDKEKLDGHEHGRIDMEFLKKHLVDFSQEFYVCGPPPMIESVSTNLKQLGANPEGITFEE</sequence>
<keyword evidence="2" id="KW-0285">Flavoprotein</keyword>
<dbReference type="InterPro" id="IPR039261">
    <property type="entry name" value="FNR_nucleotide-bd"/>
</dbReference>
<dbReference type="GO" id="GO:0051537">
    <property type="term" value="F:2 iron, 2 sulfur cluster binding"/>
    <property type="evidence" value="ECO:0007669"/>
    <property type="project" value="UniProtKB-KW"/>
</dbReference>
<dbReference type="PRINTS" id="PR00410">
    <property type="entry name" value="PHEHYDRXLASE"/>
</dbReference>
<dbReference type="AlphaFoldDB" id="A0A1I5HSS9"/>
<dbReference type="RefSeq" id="WP_091654653.1">
    <property type="nucleotide sequence ID" value="NZ_FOVW01000007.1"/>
</dbReference>
<evidence type="ECO:0000256" key="2">
    <source>
        <dbReference type="ARBA" id="ARBA00022630"/>
    </source>
</evidence>
<reference evidence="11" key="1">
    <citation type="submission" date="2016-10" db="EMBL/GenBank/DDBJ databases">
        <authorList>
            <person name="Varghese N."/>
            <person name="Submissions S."/>
        </authorList>
    </citation>
    <scope>NUCLEOTIDE SEQUENCE [LARGE SCALE GENOMIC DNA]</scope>
    <source>
        <strain evidence="11">DSM 15282</strain>
    </source>
</reference>
<keyword evidence="8" id="KW-0411">Iron-sulfur</keyword>
<evidence type="ECO:0000256" key="3">
    <source>
        <dbReference type="ARBA" id="ARBA00022714"/>
    </source>
</evidence>
<evidence type="ECO:0000256" key="6">
    <source>
        <dbReference type="ARBA" id="ARBA00023002"/>
    </source>
</evidence>
<dbReference type="Gene3D" id="3.40.50.80">
    <property type="entry name" value="Nucleotide-binding domain of ferredoxin-NADP reductase (FNR) module"/>
    <property type="match status" value="1"/>
</dbReference>
<evidence type="ECO:0000313" key="11">
    <source>
        <dbReference type="Proteomes" id="UP000199564"/>
    </source>
</evidence>
<proteinExistence type="predicted"/>
<dbReference type="STRING" id="226506.SAMN04488519_107220"/>
<dbReference type="SUPFAM" id="SSF63380">
    <property type="entry name" value="Riboflavin synthase domain-like"/>
    <property type="match status" value="1"/>
</dbReference>
<gene>
    <name evidence="10" type="ORF">SAMN04488519_107220</name>
</gene>
<dbReference type="InterPro" id="IPR001433">
    <property type="entry name" value="OxRdtase_FAD/NAD-bd"/>
</dbReference>
<comment type="cofactor">
    <cofactor evidence="1">
        <name>FAD</name>
        <dbReference type="ChEBI" id="CHEBI:57692"/>
    </cofactor>
</comment>
<evidence type="ECO:0000256" key="4">
    <source>
        <dbReference type="ARBA" id="ARBA00022723"/>
    </source>
</evidence>
<dbReference type="SUPFAM" id="SSF52343">
    <property type="entry name" value="Ferredoxin reductase-like, C-terminal NADP-linked domain"/>
    <property type="match status" value="1"/>
</dbReference>
<dbReference type="InterPro" id="IPR017938">
    <property type="entry name" value="Riboflavin_synthase-like_b-brl"/>
</dbReference>
<keyword evidence="4" id="KW-0479">Metal-binding</keyword>
<dbReference type="Gene3D" id="2.40.30.10">
    <property type="entry name" value="Translation factors"/>
    <property type="match status" value="1"/>
</dbReference>
<dbReference type="CDD" id="cd06196">
    <property type="entry name" value="FNR_like_1"/>
    <property type="match status" value="1"/>
</dbReference>
<dbReference type="EMBL" id="FOVW01000007">
    <property type="protein sequence ID" value="SFO50891.1"/>
    <property type="molecule type" value="Genomic_DNA"/>
</dbReference>
<keyword evidence="7" id="KW-0408">Iron</keyword>
<accession>A0A1I5HSS9</accession>
<dbReference type="PANTHER" id="PTHR47354">
    <property type="entry name" value="NADH OXIDOREDUCTASE HCR"/>
    <property type="match status" value="1"/>
</dbReference>
<dbReference type="GO" id="GO:0016491">
    <property type="term" value="F:oxidoreductase activity"/>
    <property type="evidence" value="ECO:0007669"/>
    <property type="project" value="UniProtKB-KW"/>
</dbReference>
<dbReference type="InterPro" id="IPR017927">
    <property type="entry name" value="FAD-bd_FR_type"/>
</dbReference>
<keyword evidence="5" id="KW-0274">FAD</keyword>
<name>A0A1I5HSS9_9BACT</name>
<evidence type="ECO:0000256" key="5">
    <source>
        <dbReference type="ARBA" id="ARBA00022827"/>
    </source>
</evidence>
<dbReference type="Pfam" id="PF08022">
    <property type="entry name" value="FAD_binding_8"/>
    <property type="match status" value="1"/>
</dbReference>
<organism evidence="10 11">
    <name type="scientific">Algoriphagus ornithinivorans</name>
    <dbReference type="NCBI Taxonomy" id="226506"/>
    <lineage>
        <taxon>Bacteria</taxon>
        <taxon>Pseudomonadati</taxon>
        <taxon>Bacteroidota</taxon>
        <taxon>Cytophagia</taxon>
        <taxon>Cytophagales</taxon>
        <taxon>Cyclobacteriaceae</taxon>
        <taxon>Algoriphagus</taxon>
    </lineage>
</organism>
<dbReference type="InterPro" id="IPR050415">
    <property type="entry name" value="MRET"/>
</dbReference>
<evidence type="ECO:0000256" key="1">
    <source>
        <dbReference type="ARBA" id="ARBA00001974"/>
    </source>
</evidence>